<dbReference type="InterPro" id="IPR049517">
    <property type="entry name" value="ACX-like_C"/>
</dbReference>
<accession>A0ABU0MA55</accession>
<dbReference type="PANTHER" id="PTHR11365">
    <property type="entry name" value="5-OXOPROLINASE RELATED"/>
    <property type="match status" value="1"/>
</dbReference>
<dbReference type="EC" id="3.5.2.14" evidence="4"/>
<keyword evidence="4" id="KW-0378">Hydrolase</keyword>
<reference evidence="4 5" key="1">
    <citation type="submission" date="2023-07" db="EMBL/GenBank/DDBJ databases">
        <title>Genomic Encyclopedia of Type Strains, Phase IV (KMG-IV): sequencing the most valuable type-strain genomes for metagenomic binning, comparative biology and taxonomic classification.</title>
        <authorList>
            <person name="Goeker M."/>
        </authorList>
    </citation>
    <scope>NUCLEOTIDE SEQUENCE [LARGE SCALE GENOMIC DNA]</scope>
    <source>
        <strain evidence="4 5">B1-1</strain>
    </source>
</reference>
<keyword evidence="5" id="KW-1185">Reference proteome</keyword>
<evidence type="ECO:0000313" key="4">
    <source>
        <dbReference type="EMBL" id="MDQ0517695.1"/>
    </source>
</evidence>
<dbReference type="InterPro" id="IPR043129">
    <property type="entry name" value="ATPase_NBD"/>
</dbReference>
<evidence type="ECO:0000259" key="3">
    <source>
        <dbReference type="Pfam" id="PF19278"/>
    </source>
</evidence>
<evidence type="ECO:0000259" key="1">
    <source>
        <dbReference type="Pfam" id="PF01968"/>
    </source>
</evidence>
<dbReference type="Pfam" id="PF01968">
    <property type="entry name" value="Hydantoinase_A"/>
    <property type="match status" value="1"/>
</dbReference>
<name>A0ABU0MA55_9HYPH</name>
<dbReference type="Pfam" id="PF19278">
    <property type="entry name" value="Hydant_A_C"/>
    <property type="match status" value="1"/>
</dbReference>
<organism evidence="4 5">
    <name type="scientific">Kaistia geumhonensis</name>
    <dbReference type="NCBI Taxonomy" id="410839"/>
    <lineage>
        <taxon>Bacteria</taxon>
        <taxon>Pseudomonadati</taxon>
        <taxon>Pseudomonadota</taxon>
        <taxon>Alphaproteobacteria</taxon>
        <taxon>Hyphomicrobiales</taxon>
        <taxon>Kaistiaceae</taxon>
        <taxon>Kaistia</taxon>
    </lineage>
</organism>
<feature type="domain" description="Hydantoinase A/oxoprolinase" evidence="1">
    <location>
        <begin position="210"/>
        <end position="498"/>
    </location>
</feature>
<dbReference type="InterPro" id="IPR002821">
    <property type="entry name" value="Hydantoinase_A"/>
</dbReference>
<feature type="domain" description="Hydantoinase/oxoprolinase N-terminal" evidence="2">
    <location>
        <begin position="4"/>
        <end position="189"/>
    </location>
</feature>
<dbReference type="PANTHER" id="PTHR11365:SF23">
    <property type="entry name" value="HYPOTHETICAL 5-OXOPROLINASE (EUROFUNG)-RELATED"/>
    <property type="match status" value="1"/>
</dbReference>
<dbReference type="Proteomes" id="UP001223743">
    <property type="component" value="Unassembled WGS sequence"/>
</dbReference>
<dbReference type="SUPFAM" id="SSF53067">
    <property type="entry name" value="Actin-like ATPase domain"/>
    <property type="match status" value="1"/>
</dbReference>
<gene>
    <name evidence="4" type="ORF">QO015_003308</name>
</gene>
<evidence type="ECO:0000259" key="2">
    <source>
        <dbReference type="Pfam" id="PF05378"/>
    </source>
</evidence>
<evidence type="ECO:0000313" key="5">
    <source>
        <dbReference type="Proteomes" id="UP001223743"/>
    </source>
</evidence>
<dbReference type="RefSeq" id="WP_266282883.1">
    <property type="nucleotide sequence ID" value="NZ_JAPKNF010000002.1"/>
</dbReference>
<dbReference type="InterPro" id="IPR008040">
    <property type="entry name" value="Hydant_A_N"/>
</dbReference>
<dbReference type="GO" id="GO:0047423">
    <property type="term" value="F:N-methylhydantoinase (ATP-hydrolyzing) activity"/>
    <property type="evidence" value="ECO:0007669"/>
    <property type="project" value="UniProtKB-EC"/>
</dbReference>
<dbReference type="Pfam" id="PF05378">
    <property type="entry name" value="Hydant_A_N"/>
    <property type="match status" value="1"/>
</dbReference>
<protein>
    <submittedName>
        <fullName evidence="4">N-methylhydantoinase A</fullName>
        <ecNumber evidence="4">3.5.2.14</ecNumber>
    </submittedName>
</protein>
<dbReference type="EMBL" id="JAUSWJ010000001">
    <property type="protein sequence ID" value="MDQ0517695.1"/>
    <property type="molecule type" value="Genomic_DNA"/>
</dbReference>
<proteinExistence type="predicted"/>
<feature type="domain" description="Acetophenone carboxylase-like C-terminal" evidence="3">
    <location>
        <begin position="521"/>
        <end position="687"/>
    </location>
</feature>
<sequence length="705" mass="74789">MASIGVDVGGTFTDLVLERDDDGPGGRRVFVHKVPSTPADQSVGVVDGILAICRIAGLDPKAVRRVVHGTTVATNITIEKNGAEVGMLTTKGFRDLLHIARHKRPHNFSLHFDVPWQSDPLVKRRNRMPITERIMPPDGRVETPIDLDEVRAAVREMKARGVEAVIVCFLFSFLNDAHEKAALAIVREEMPEAFASASSEVANVIREFERFSTTAMNAYVGPRTARYLRNLETRLRDEGMDAELRIMQSNGGIGTVATCSERPVTILMSGPAGGVIGGRWAGAMSGVGDVITIDIGGTSADIGVIADGAIRIMNPRDTVVGQHPVLAPMLDLDTIGAGGGSIAFRDEGGAFRVGPRSAGAMPGPACYGKGGTEPTVTDAHVVLGRLDPERFLGGDMAIDPSLAERAVREKIAEPFGMTLEEAALGIVTIVNANMALAIRSNSVARGFDPRRFSLMPFGGAGPLHGVALAEAVAARDVIVPPAPGITAAMGLLATKLAYEFTRSTPTLVSGPAMGDFGAANATLADLTALAAERLAADGVAPEAMIFERVAECRYQGQGFELRTPLPDGPVTAESAGAIVAAFHGVHERDYGYRFDDTQVEIVTLRVIGSAEVPPLTWPGLADAASPDPAEALLYVRPTTFDDRQRLDTPRYDRDRLKAGHVVPGPAIILQHNSTTLVPPGFTARIEKAGNIRIARNQQPSAEVAS</sequence>
<dbReference type="InterPro" id="IPR045079">
    <property type="entry name" value="Oxoprolinase-like"/>
</dbReference>
<comment type="caution">
    <text evidence="4">The sequence shown here is derived from an EMBL/GenBank/DDBJ whole genome shotgun (WGS) entry which is preliminary data.</text>
</comment>